<evidence type="ECO:0000313" key="1">
    <source>
        <dbReference type="EMBL" id="AIC17154.1"/>
    </source>
</evidence>
<dbReference type="AlphaFoldDB" id="A0A060HKW0"/>
<reference evidence="1 2" key="1">
    <citation type="journal article" date="2014" name="Int. J. Syst. Evol. Microbiol.">
        <title>Nitrososphaera viennensis gen. nov., sp. nov., an aerobic and mesophilic, ammonia-oxidizing archaeon from soil and a member of the archaeal phylum Thaumarchaeota.</title>
        <authorList>
            <person name="Stieglmeier M."/>
            <person name="Klingl A."/>
            <person name="Alves R.J."/>
            <person name="Rittmann S.K."/>
            <person name="Melcher M."/>
            <person name="Leisch N."/>
            <person name="Schleper C."/>
        </authorList>
    </citation>
    <scope>NUCLEOTIDE SEQUENCE [LARGE SCALE GENOMIC DNA]</scope>
    <source>
        <strain evidence="1">EN76</strain>
    </source>
</reference>
<keyword evidence="2" id="KW-1185">Reference proteome</keyword>
<dbReference type="OrthoDB" id="10207at2157"/>
<organism evidence="1 2">
    <name type="scientific">Nitrososphaera viennensis EN76</name>
    <dbReference type="NCBI Taxonomy" id="926571"/>
    <lineage>
        <taxon>Archaea</taxon>
        <taxon>Nitrososphaerota</taxon>
        <taxon>Nitrososphaeria</taxon>
        <taxon>Nitrososphaerales</taxon>
        <taxon>Nitrososphaeraceae</taxon>
        <taxon>Nitrososphaera</taxon>
    </lineage>
</organism>
<dbReference type="EMBL" id="CP007536">
    <property type="protein sequence ID" value="AIC17154.1"/>
    <property type="molecule type" value="Genomic_DNA"/>
</dbReference>
<dbReference type="InterPro" id="IPR051797">
    <property type="entry name" value="TrmB-like"/>
</dbReference>
<dbReference type="GeneID" id="74948113"/>
<evidence type="ECO:0000313" key="2">
    <source>
        <dbReference type="Proteomes" id="UP000027093"/>
    </source>
</evidence>
<gene>
    <name evidence="1" type="ORF">NVIE_028790</name>
</gene>
<dbReference type="PANTHER" id="PTHR34293">
    <property type="entry name" value="HTH-TYPE TRANSCRIPTIONAL REGULATOR TRMBL2"/>
    <property type="match status" value="1"/>
</dbReference>
<sequence>MGRGSSSSSYNNPADDDGGGFVALADGPDIFSLLSDASDKIDFCLDPLAGFGQGSNAKQLAAFLAELKKKNLQLRIITNITKDTAVASRQLIKYADVHHGDGIIAGGSFCIVDGSMYIFCHAGSGGNEKRSDQALVTKHPQFVRMQQYLFDNLLSRTVPAKDKLREIERGIQREFIETIREPSRILHLAKVLADSATFDILVLFSTINSFYRAEKDGILDLLGEASGRGVAVKVLVKVDDETMKDASKQKIKQKHDRINVAFIEKAVKSKITTLVTDQTYSLAIEVSDDSKNTFSDATGLATYSNSESTVFTYYSMFENLWIQAELERQSKVRNAYFHMFKGQKLRDEIYSRDWKSGAADK</sequence>
<dbReference type="KEGG" id="nvn:NVIE_028790"/>
<dbReference type="HOGENOM" id="CLU_766412_0_0_2"/>
<dbReference type="RefSeq" id="WP_144239767.1">
    <property type="nucleotide sequence ID" value="NZ_CP007536.1"/>
</dbReference>
<dbReference type="Proteomes" id="UP000027093">
    <property type="component" value="Chromosome"/>
</dbReference>
<protein>
    <submittedName>
        <fullName evidence="1">Uncharacterized protein</fullName>
    </submittedName>
</protein>
<accession>A0A060HKW0</accession>
<name>A0A060HKW0_9ARCH</name>
<proteinExistence type="predicted"/>
<dbReference type="PANTHER" id="PTHR34293:SF1">
    <property type="entry name" value="HTH-TYPE TRANSCRIPTIONAL REGULATOR TRMBL2"/>
    <property type="match status" value="1"/>
</dbReference>